<feature type="transmembrane region" description="Helical" evidence="6">
    <location>
        <begin position="100"/>
        <end position="119"/>
    </location>
</feature>
<evidence type="ECO:0000313" key="8">
    <source>
        <dbReference type="EMBL" id="MEJ8845462.1"/>
    </source>
</evidence>
<dbReference type="InterPro" id="IPR049453">
    <property type="entry name" value="Memb_transporter_dom"/>
</dbReference>
<feature type="transmembrane region" description="Helical" evidence="6">
    <location>
        <begin position="501"/>
        <end position="519"/>
    </location>
</feature>
<keyword evidence="9" id="KW-1185">Reference proteome</keyword>
<evidence type="ECO:0000256" key="4">
    <source>
        <dbReference type="ARBA" id="ARBA00023136"/>
    </source>
</evidence>
<dbReference type="Proteomes" id="UP001385892">
    <property type="component" value="Unassembled WGS sequence"/>
</dbReference>
<reference evidence="8 9" key="1">
    <citation type="submission" date="2024-03" db="EMBL/GenBank/DDBJ databases">
        <title>Novel species of the genus Variovorax.</title>
        <authorList>
            <person name="Liu Q."/>
            <person name="Xin Y.-H."/>
        </authorList>
    </citation>
    <scope>NUCLEOTIDE SEQUENCE [LARGE SCALE GENOMIC DNA]</scope>
    <source>
        <strain evidence="8 9">KACC 18900</strain>
    </source>
</reference>
<gene>
    <name evidence="8" type="ORF">WKW82_02310</name>
</gene>
<feature type="region of interest" description="Disordered" evidence="5">
    <location>
        <begin position="347"/>
        <end position="367"/>
    </location>
</feature>
<feature type="transmembrane region" description="Helical" evidence="6">
    <location>
        <begin position="68"/>
        <end position="94"/>
    </location>
</feature>
<organism evidence="8 9">
    <name type="scientific">Variovorax rhizosphaerae</name>
    <dbReference type="NCBI Taxonomy" id="1836200"/>
    <lineage>
        <taxon>Bacteria</taxon>
        <taxon>Pseudomonadati</taxon>
        <taxon>Pseudomonadota</taxon>
        <taxon>Betaproteobacteria</taxon>
        <taxon>Burkholderiales</taxon>
        <taxon>Comamonadaceae</taxon>
        <taxon>Variovorax</taxon>
    </lineage>
</organism>
<evidence type="ECO:0000256" key="1">
    <source>
        <dbReference type="ARBA" id="ARBA00004141"/>
    </source>
</evidence>
<sequence>MAPAAAENSPLRLAALARLLAPRPGRLEFAARLALICALTALVTEIYQTPEPALATYVAFFVTKPDRVSSVVACLLMTVVITVVLGGVLLVAQFVLDFPAWRVASMALISFGLLFLVSASKLRPLAGTMALMTAYGLDRLGSVPAGELATRGLLYAWLFVGIPAAVALVVSLLLAPSPRTLVQHALAGRLRLAAAALRGADEATAGALAQCIRGGDAEIQGGLKLAGVERTSPPEDIVALRHAADATVVLLSAVDFMARTPGAMLPEGTRTALADTVEQMAGILATGGYPVGVTLALPDDEALAALPATALAAVKDALLHFAEPAPAVAPAPAAAAAAAAAATAAPSSASEPAPAPGGASSAEAGTPRAPLAPAAVAAPLPAPAPSGFLAPDAFTNPDHVRYALKTTLAAMFCYLLFSVLDWPGIHTCLITCYIVSLNTMADSVEKLGLRIAGCAVGAAAGIGVMTFIVPSVTSIGGLLVIVFLGGLASAWVAAGSARISYAGFQMAFAFFICVVQGAGPAFDMVEARDRVIGILLGNVVVYIVSAHIWPVSVRARIEAGIGAITQRLSLMAQATSPAARRRRAAEAQAALGTTEADLALAQYEPDWVRPEDAWLDQRRDVVTRAGALHAPLLLLASAGHGVDAGIEQRLDRLAGKAAAPATPGATPPFSGSAGSAGSASIETRPLRTLVDARLRHLENAWTALDRPQGEVSHAPA</sequence>
<evidence type="ECO:0000256" key="6">
    <source>
        <dbReference type="SAM" id="Phobius"/>
    </source>
</evidence>
<evidence type="ECO:0000256" key="2">
    <source>
        <dbReference type="ARBA" id="ARBA00022692"/>
    </source>
</evidence>
<feature type="transmembrane region" description="Helical" evidence="6">
    <location>
        <begin position="154"/>
        <end position="175"/>
    </location>
</feature>
<evidence type="ECO:0000256" key="5">
    <source>
        <dbReference type="SAM" id="MobiDB-lite"/>
    </source>
</evidence>
<dbReference type="EMBL" id="JBBKZT010000001">
    <property type="protein sequence ID" value="MEJ8845462.1"/>
    <property type="molecule type" value="Genomic_DNA"/>
</dbReference>
<feature type="transmembrane region" description="Helical" evidence="6">
    <location>
        <begin position="475"/>
        <end position="494"/>
    </location>
</feature>
<comment type="caution">
    <text evidence="8">The sequence shown here is derived from an EMBL/GenBank/DDBJ whole genome shotgun (WGS) entry which is preliminary data.</text>
</comment>
<keyword evidence="4 6" id="KW-0472">Membrane</keyword>
<keyword evidence="3 6" id="KW-1133">Transmembrane helix</keyword>
<comment type="subcellular location">
    <subcellularLocation>
        <location evidence="1">Membrane</location>
        <topology evidence="1">Multi-pass membrane protein</topology>
    </subcellularLocation>
</comment>
<feature type="transmembrane region" description="Helical" evidence="6">
    <location>
        <begin position="408"/>
        <end position="435"/>
    </location>
</feature>
<feature type="region of interest" description="Disordered" evidence="5">
    <location>
        <begin position="657"/>
        <end position="681"/>
    </location>
</feature>
<feature type="compositionally biased region" description="Low complexity" evidence="5">
    <location>
        <begin position="657"/>
        <end position="680"/>
    </location>
</feature>
<feature type="transmembrane region" description="Helical" evidence="6">
    <location>
        <begin position="447"/>
        <end position="469"/>
    </location>
</feature>
<name>A0ABU8WD78_9BURK</name>
<dbReference type="RefSeq" id="WP_340340629.1">
    <property type="nucleotide sequence ID" value="NZ_JBBKZT010000001.1"/>
</dbReference>
<feature type="transmembrane region" description="Helical" evidence="6">
    <location>
        <begin position="531"/>
        <end position="549"/>
    </location>
</feature>
<evidence type="ECO:0000256" key="3">
    <source>
        <dbReference type="ARBA" id="ARBA00022989"/>
    </source>
</evidence>
<dbReference type="Pfam" id="PF13515">
    <property type="entry name" value="FUSC_2"/>
    <property type="match status" value="1"/>
</dbReference>
<proteinExistence type="predicted"/>
<feature type="domain" description="Integral membrane bound transporter" evidence="7">
    <location>
        <begin position="413"/>
        <end position="543"/>
    </location>
</feature>
<keyword evidence="2 6" id="KW-0812">Transmembrane</keyword>
<accession>A0ABU8WD78</accession>
<evidence type="ECO:0000313" key="9">
    <source>
        <dbReference type="Proteomes" id="UP001385892"/>
    </source>
</evidence>
<protein>
    <submittedName>
        <fullName evidence="8">FUSC family protein</fullName>
    </submittedName>
</protein>
<evidence type="ECO:0000259" key="7">
    <source>
        <dbReference type="Pfam" id="PF13515"/>
    </source>
</evidence>